<dbReference type="SMART" id="SM00028">
    <property type="entry name" value="TPR"/>
    <property type="match status" value="5"/>
</dbReference>
<evidence type="ECO:0008006" key="5">
    <source>
        <dbReference type="Google" id="ProtNLM"/>
    </source>
</evidence>
<dbReference type="RefSeq" id="WP_127700457.1">
    <property type="nucleotide sequence ID" value="NZ_SACS01000021.1"/>
</dbReference>
<sequence length="668" mass="75966">MNSRWLIILWCLSAPLHADPLATDIQQIQREPARFASELSEVAVEQRDAIHWYKLAHAYLRLQNKDAALSSVNMALQLGLADDVTVQALEQKALIYGMLFRDNQQALAALQLAETKLTSLNSANKPQLQTSVYESFAQAYNQTGNMTEAIRYAELSIAIATEHQLPLPELQARLTAGRLALQQNNFVLTQLHLSRALALAIELDRTTSLGSIHLRLGMAYRKLSQQNLALEHFAKAEQLFQKPADSRQRLSVWINQAETYLQLADPVAAEPILAKALQLATELQDVHLLGLVYFGQAQWAMQQQQLPQARQQLNKALQLFNQLEHAGQQLEVSLAIVEVALQQQDVEAASAAMPAETLLADLPDFLQQRYWQMAAQLNAARLQWQPAFLASEKASVLQSTLLKNQQKYTLDLLNNSLQLQQQQQQLTGLQRQQRWYQLAILILSISWVASLFWLFRRKRQGRSREDLTEATHLPQAASWTEFCRKLQREYHKSQPLQLQCIQLAQPQQFKFLCGEQTLRRAMQQLISALPAEHLASYAVHTDAVWLIWRCPPAGFAQIEQQLNYLLLQQQAQLPTKPTLYSFVAPLQPLLGDYWQPADLAGLRELVWLSWQLAAQQQKAQQLYRVQLYCSQRNPCSWQTENVRGDITNALRLGLISLTCNDLPLAKPH</sequence>
<organism evidence="3 4">
    <name type="scientific">Rheinheimera riviphila</name>
    <dbReference type="NCBI Taxonomy" id="1834037"/>
    <lineage>
        <taxon>Bacteria</taxon>
        <taxon>Pseudomonadati</taxon>
        <taxon>Pseudomonadota</taxon>
        <taxon>Gammaproteobacteria</taxon>
        <taxon>Chromatiales</taxon>
        <taxon>Chromatiaceae</taxon>
        <taxon>Rheinheimera</taxon>
    </lineage>
</organism>
<gene>
    <name evidence="3" type="ORF">EOE67_16605</name>
</gene>
<feature type="transmembrane region" description="Helical" evidence="1">
    <location>
        <begin position="435"/>
        <end position="455"/>
    </location>
</feature>
<dbReference type="PANTHER" id="PTHR10098">
    <property type="entry name" value="RAPSYN-RELATED"/>
    <property type="match status" value="1"/>
</dbReference>
<evidence type="ECO:0000256" key="2">
    <source>
        <dbReference type="SAM" id="SignalP"/>
    </source>
</evidence>
<evidence type="ECO:0000256" key="1">
    <source>
        <dbReference type="SAM" id="Phobius"/>
    </source>
</evidence>
<protein>
    <recommendedName>
        <fullName evidence="5">Tetratricopeptide repeat protein</fullName>
    </recommendedName>
</protein>
<keyword evidence="1" id="KW-1133">Transmembrane helix</keyword>
<dbReference type="AlphaFoldDB" id="A0A437QGN4"/>
<name>A0A437QGN4_9GAMM</name>
<dbReference type="Gene3D" id="1.25.40.10">
    <property type="entry name" value="Tetratricopeptide repeat domain"/>
    <property type="match status" value="2"/>
</dbReference>
<accession>A0A437QGN4</accession>
<dbReference type="PANTHER" id="PTHR10098:SF112">
    <property type="entry name" value="SLR0380 PROTEIN"/>
    <property type="match status" value="1"/>
</dbReference>
<dbReference type="Pfam" id="PF13181">
    <property type="entry name" value="TPR_8"/>
    <property type="match status" value="1"/>
</dbReference>
<comment type="caution">
    <text evidence="3">The sequence shown here is derived from an EMBL/GenBank/DDBJ whole genome shotgun (WGS) entry which is preliminary data.</text>
</comment>
<dbReference type="OrthoDB" id="5751942at2"/>
<feature type="signal peptide" evidence="2">
    <location>
        <begin position="1"/>
        <end position="18"/>
    </location>
</feature>
<keyword evidence="2" id="KW-0732">Signal</keyword>
<dbReference type="Proteomes" id="UP000283077">
    <property type="component" value="Unassembled WGS sequence"/>
</dbReference>
<keyword evidence="1" id="KW-0812">Transmembrane</keyword>
<keyword evidence="1" id="KW-0472">Membrane</keyword>
<feature type="chain" id="PRO_5019418214" description="Tetratricopeptide repeat protein" evidence="2">
    <location>
        <begin position="19"/>
        <end position="668"/>
    </location>
</feature>
<proteinExistence type="predicted"/>
<evidence type="ECO:0000313" key="4">
    <source>
        <dbReference type="Proteomes" id="UP000283077"/>
    </source>
</evidence>
<reference evidence="3 4" key="1">
    <citation type="submission" date="2019-01" db="EMBL/GenBank/DDBJ databases">
        <authorList>
            <person name="Chen W.-M."/>
        </authorList>
    </citation>
    <scope>NUCLEOTIDE SEQUENCE [LARGE SCALE GENOMIC DNA]</scope>
    <source>
        <strain evidence="3 4">KYPC3</strain>
    </source>
</reference>
<dbReference type="EMBL" id="SACS01000021">
    <property type="protein sequence ID" value="RVU33480.1"/>
    <property type="molecule type" value="Genomic_DNA"/>
</dbReference>
<dbReference type="SUPFAM" id="SSF48452">
    <property type="entry name" value="TPR-like"/>
    <property type="match status" value="1"/>
</dbReference>
<keyword evidence="4" id="KW-1185">Reference proteome</keyword>
<dbReference type="InterPro" id="IPR011990">
    <property type="entry name" value="TPR-like_helical_dom_sf"/>
</dbReference>
<dbReference type="InterPro" id="IPR019734">
    <property type="entry name" value="TPR_rpt"/>
</dbReference>
<evidence type="ECO:0000313" key="3">
    <source>
        <dbReference type="EMBL" id="RVU33480.1"/>
    </source>
</evidence>